<comment type="caution">
    <text evidence="1">The sequence shown here is derived from an EMBL/GenBank/DDBJ whole genome shotgun (WGS) entry which is preliminary data.</text>
</comment>
<reference evidence="1 2" key="1">
    <citation type="submission" date="2024-10" db="EMBL/GenBank/DDBJ databases">
        <title>The Natural Products Discovery Center: Release of the First 8490 Sequenced Strains for Exploring Actinobacteria Biosynthetic Diversity.</title>
        <authorList>
            <person name="Kalkreuter E."/>
            <person name="Kautsar S.A."/>
            <person name="Yang D."/>
            <person name="Bader C.D."/>
            <person name="Teijaro C.N."/>
            <person name="Fluegel L."/>
            <person name="Davis C.M."/>
            <person name="Simpson J.R."/>
            <person name="Lauterbach L."/>
            <person name="Steele A.D."/>
            <person name="Gui C."/>
            <person name="Meng S."/>
            <person name="Li G."/>
            <person name="Viehrig K."/>
            <person name="Ye F."/>
            <person name="Su P."/>
            <person name="Kiefer A.F."/>
            <person name="Nichols A."/>
            <person name="Cepeda A.J."/>
            <person name="Yan W."/>
            <person name="Fan B."/>
            <person name="Jiang Y."/>
            <person name="Adhikari A."/>
            <person name="Zheng C.-J."/>
            <person name="Schuster L."/>
            <person name="Cowan T.M."/>
            <person name="Smanski M.J."/>
            <person name="Chevrette M.G."/>
            <person name="De Carvalho L.P.S."/>
            <person name="Shen B."/>
        </authorList>
    </citation>
    <scope>NUCLEOTIDE SEQUENCE [LARGE SCALE GENOMIC DNA]</scope>
    <source>
        <strain evidence="1 2">NPDC007147</strain>
    </source>
</reference>
<keyword evidence="2" id="KW-1185">Reference proteome</keyword>
<evidence type="ECO:0000313" key="1">
    <source>
        <dbReference type="EMBL" id="MFE9172165.1"/>
    </source>
</evidence>
<organism evidence="1 2">
    <name type="scientific">Streptomyces kebangsaanensis</name>
    <dbReference type="NCBI Taxonomy" id="864058"/>
    <lineage>
        <taxon>Bacteria</taxon>
        <taxon>Bacillati</taxon>
        <taxon>Actinomycetota</taxon>
        <taxon>Actinomycetes</taxon>
        <taxon>Kitasatosporales</taxon>
        <taxon>Streptomycetaceae</taxon>
        <taxon>Streptomyces</taxon>
    </lineage>
</organism>
<dbReference type="RefSeq" id="WP_388349544.1">
    <property type="nucleotide sequence ID" value="NZ_JBIAFJ010000020.1"/>
</dbReference>
<evidence type="ECO:0000313" key="2">
    <source>
        <dbReference type="Proteomes" id="UP001601197"/>
    </source>
</evidence>
<gene>
    <name evidence="1" type="ORF">ACFYNZ_22260</name>
</gene>
<protein>
    <recommendedName>
        <fullName evidence="3">Winged helix DNA-binding domain-containing protein</fullName>
    </recommendedName>
</protein>
<dbReference type="Proteomes" id="UP001601197">
    <property type="component" value="Unassembled WGS sequence"/>
</dbReference>
<sequence>MSAGWVAAVVRARVLAGRCPGRAGAREIAASTTLDDALHRLAGTPYGRYARTAATLPGAQRSVTATLLWHLRVLAGWLPRGGARLLRPLASGFEIANVASRLPVRGGPGTDPEAAAWQPYRLGALETAWRSLERAATPAELRAALAASPWGDPGAETPWALITGMRMAAARRTAAAVPAARRWAQGRAALLTARERFVHRRPLPAPVRRDAAALLGPRAVDAASFTDFRDGLPSTARWVLEGVGEPGGLWRAEAHWWRVLHLDGTAMLRTGRHGPRTVVGAVAVLSADAWRVRAALESAARGGRPLEEWDALV</sequence>
<accession>A0ABW6L0H0</accession>
<proteinExistence type="predicted"/>
<evidence type="ECO:0008006" key="3">
    <source>
        <dbReference type="Google" id="ProtNLM"/>
    </source>
</evidence>
<dbReference type="EMBL" id="JBIAFJ010000020">
    <property type="protein sequence ID" value="MFE9172165.1"/>
    <property type="molecule type" value="Genomic_DNA"/>
</dbReference>
<name>A0ABW6L0H0_9ACTN</name>